<keyword evidence="2" id="KW-0597">Phosphoprotein</keyword>
<reference evidence="4" key="1">
    <citation type="submission" date="2023-07" db="EMBL/GenBank/DDBJ databases">
        <title>Genomic Encyclopedia of Type Strains, Phase IV (KMG-IV): sequencing the most valuable type-strain genomes for metagenomic binning, comparative biology and taxonomic classification.</title>
        <authorList>
            <person name="Goeker M."/>
        </authorList>
    </citation>
    <scope>NUCLEOTIDE SEQUENCE [LARGE SCALE GENOMIC DNA]</scope>
    <source>
        <strain evidence="4">DSM 22019</strain>
    </source>
</reference>
<evidence type="ECO:0000313" key="4">
    <source>
        <dbReference type="EMBL" id="MDQ0567552.1"/>
    </source>
</evidence>
<dbReference type="InterPro" id="IPR009081">
    <property type="entry name" value="PP-bd_ACP"/>
</dbReference>
<dbReference type="RefSeq" id="WP_004429118.1">
    <property type="nucleotide sequence ID" value="NZ_JAUSWP010000001.1"/>
</dbReference>
<dbReference type="PROSITE" id="PS50075">
    <property type="entry name" value="CARRIER"/>
    <property type="match status" value="1"/>
</dbReference>
<dbReference type="InterPro" id="IPR006162">
    <property type="entry name" value="Ppantetheine_attach_site"/>
</dbReference>
<organism evidence="4 5">
    <name type="scientific">Mycoplasma yeatsii</name>
    <dbReference type="NCBI Taxonomy" id="51365"/>
    <lineage>
        <taxon>Bacteria</taxon>
        <taxon>Bacillati</taxon>
        <taxon>Mycoplasmatota</taxon>
        <taxon>Mollicutes</taxon>
        <taxon>Mycoplasmataceae</taxon>
        <taxon>Mycoplasma</taxon>
    </lineage>
</organism>
<name>A0ABU0NEK2_9MOLU</name>
<dbReference type="EMBL" id="JAUSWP010000001">
    <property type="protein sequence ID" value="MDQ0567552.1"/>
    <property type="molecule type" value="Genomic_DNA"/>
</dbReference>
<dbReference type="Gene3D" id="1.10.1200.10">
    <property type="entry name" value="ACP-like"/>
    <property type="match status" value="1"/>
</dbReference>
<evidence type="ECO:0000256" key="1">
    <source>
        <dbReference type="ARBA" id="ARBA00022450"/>
    </source>
</evidence>
<dbReference type="Proteomes" id="UP001236620">
    <property type="component" value="Unassembled WGS sequence"/>
</dbReference>
<evidence type="ECO:0000313" key="5">
    <source>
        <dbReference type="Proteomes" id="UP001236620"/>
    </source>
</evidence>
<feature type="domain" description="Carrier" evidence="3">
    <location>
        <begin position="1"/>
        <end position="73"/>
    </location>
</feature>
<dbReference type="SUPFAM" id="SSF47336">
    <property type="entry name" value="ACP-like"/>
    <property type="match status" value="1"/>
</dbReference>
<dbReference type="InterPro" id="IPR036736">
    <property type="entry name" value="ACP-like_sf"/>
</dbReference>
<dbReference type="Pfam" id="PF00550">
    <property type="entry name" value="PP-binding"/>
    <property type="match status" value="1"/>
</dbReference>
<accession>A0ABU0NEK2</accession>
<evidence type="ECO:0000256" key="2">
    <source>
        <dbReference type="ARBA" id="ARBA00022553"/>
    </source>
</evidence>
<sequence>MNIYDEIVKKLKSKGAKGSININSEFKKMGLDSLDLMDLIVELEDKLDIRIDDDALLSIKTVSDLLNVIEELKK</sequence>
<evidence type="ECO:0000259" key="3">
    <source>
        <dbReference type="PROSITE" id="PS50075"/>
    </source>
</evidence>
<keyword evidence="1" id="KW-0596">Phosphopantetheine</keyword>
<gene>
    <name evidence="4" type="ORF">J2Z63_000173</name>
</gene>
<comment type="caution">
    <text evidence="4">The sequence shown here is derived from an EMBL/GenBank/DDBJ whole genome shotgun (WGS) entry which is preliminary data.</text>
</comment>
<dbReference type="PROSITE" id="PS00012">
    <property type="entry name" value="PHOSPHOPANTETHEINE"/>
    <property type="match status" value="1"/>
</dbReference>
<keyword evidence="5" id="KW-1185">Reference proteome</keyword>
<proteinExistence type="predicted"/>
<protein>
    <submittedName>
        <fullName evidence="4">Acyl carrier protein</fullName>
    </submittedName>
</protein>